<dbReference type="InterPro" id="IPR044822">
    <property type="entry name" value="Myb_DNA-bind_4"/>
</dbReference>
<keyword evidence="3" id="KW-1185">Reference proteome</keyword>
<dbReference type="Proteomes" id="UP001458880">
    <property type="component" value="Unassembled WGS sequence"/>
</dbReference>
<proteinExistence type="predicted"/>
<evidence type="ECO:0000313" key="2">
    <source>
        <dbReference type="EMBL" id="KAK9738755.1"/>
    </source>
</evidence>
<name>A0AAW1LUA6_POPJA</name>
<feature type="domain" description="Myb/SANT-like DNA-binding" evidence="1">
    <location>
        <begin position="5"/>
        <end position="66"/>
    </location>
</feature>
<protein>
    <submittedName>
        <fullName evidence="2">Myb/SANT-like DNA-binding domain</fullName>
    </submittedName>
</protein>
<gene>
    <name evidence="2" type="ORF">QE152_g9621</name>
</gene>
<dbReference type="GO" id="GO:0003677">
    <property type="term" value="F:DNA binding"/>
    <property type="evidence" value="ECO:0007669"/>
    <property type="project" value="UniProtKB-KW"/>
</dbReference>
<sequence>MDLKKYRRVEIFNSLAEGMRKKGFCKTAEQMQLKLEKLNQDYRKCKDNNNKRGATPKYMPFFKELEILFSIRPTFEVIEGGVATAAVEFVQIPIVNISDEAGKTRDVINTVDVICTYIYVLQMRTIKVAHIRYMGEFNNILVLDLEHKSALFKTVMTELTQNQVKVLKNLMEDQRQWERGMLEQEREFQKQQNESLLTTLQKCLENIHSNAPYKILHITCPISQSDQFTKTDKICTTVTKKVMNIRKTCPLILQMEIAKYKRM</sequence>
<accession>A0AAW1LUA6</accession>
<dbReference type="PANTHER" id="PTHR47595">
    <property type="entry name" value="HEAT SHOCK 70 KDA PROTEIN 14"/>
    <property type="match status" value="1"/>
</dbReference>
<dbReference type="PANTHER" id="PTHR47595:SF1">
    <property type="entry name" value="MYB_SANT-LIKE DNA-BINDING DOMAIN-CONTAINING PROTEIN"/>
    <property type="match status" value="1"/>
</dbReference>
<evidence type="ECO:0000259" key="1">
    <source>
        <dbReference type="Pfam" id="PF13837"/>
    </source>
</evidence>
<dbReference type="EMBL" id="JASPKY010000083">
    <property type="protein sequence ID" value="KAK9738755.1"/>
    <property type="molecule type" value="Genomic_DNA"/>
</dbReference>
<comment type="caution">
    <text evidence="2">The sequence shown here is derived from an EMBL/GenBank/DDBJ whole genome shotgun (WGS) entry which is preliminary data.</text>
</comment>
<dbReference type="Pfam" id="PF13837">
    <property type="entry name" value="Myb_DNA-bind_4"/>
    <property type="match status" value="1"/>
</dbReference>
<dbReference type="AlphaFoldDB" id="A0AAW1LUA6"/>
<reference evidence="2 3" key="1">
    <citation type="journal article" date="2024" name="BMC Genomics">
        <title>De novo assembly and annotation of Popillia japonica's genome with initial clues to its potential as an invasive pest.</title>
        <authorList>
            <person name="Cucini C."/>
            <person name="Boschi S."/>
            <person name="Funari R."/>
            <person name="Cardaioli E."/>
            <person name="Iannotti N."/>
            <person name="Marturano G."/>
            <person name="Paoli F."/>
            <person name="Bruttini M."/>
            <person name="Carapelli A."/>
            <person name="Frati F."/>
            <person name="Nardi F."/>
        </authorList>
    </citation>
    <scope>NUCLEOTIDE SEQUENCE [LARGE SCALE GENOMIC DNA]</scope>
    <source>
        <strain evidence="2">DMR45628</strain>
    </source>
</reference>
<keyword evidence="2" id="KW-0238">DNA-binding</keyword>
<organism evidence="2 3">
    <name type="scientific">Popillia japonica</name>
    <name type="common">Japanese beetle</name>
    <dbReference type="NCBI Taxonomy" id="7064"/>
    <lineage>
        <taxon>Eukaryota</taxon>
        <taxon>Metazoa</taxon>
        <taxon>Ecdysozoa</taxon>
        <taxon>Arthropoda</taxon>
        <taxon>Hexapoda</taxon>
        <taxon>Insecta</taxon>
        <taxon>Pterygota</taxon>
        <taxon>Neoptera</taxon>
        <taxon>Endopterygota</taxon>
        <taxon>Coleoptera</taxon>
        <taxon>Polyphaga</taxon>
        <taxon>Scarabaeiformia</taxon>
        <taxon>Scarabaeidae</taxon>
        <taxon>Rutelinae</taxon>
        <taxon>Popillia</taxon>
    </lineage>
</organism>
<evidence type="ECO:0000313" key="3">
    <source>
        <dbReference type="Proteomes" id="UP001458880"/>
    </source>
</evidence>